<sequence>MAQGDYLCRTIDTWFPVLPCRRGGASGVDIGSPWKQNVCEDTSFPSTVMQLEWSHANRRVHRSVVGELDVGKVVNLILLIRADECGKHHLRSLVRMFRLPSRLRMSCGTWFHAGAGFHHEYRPKGLHETSVAVVDDVFWNVVAAKPAGMQKPCELGGRRMILAWKKSSVLAQMVNDRENTIMAKAIARERADHIHSNRETWFSRNRQWFQFAVRELMVPFVPVANCT</sequence>
<dbReference type="AlphaFoldDB" id="A0A388JQK7"/>
<reference evidence="1 2" key="1">
    <citation type="journal article" date="2018" name="Cell">
        <title>The Chara Genome: Secondary Complexity and Implications for Plant Terrestrialization.</title>
        <authorList>
            <person name="Nishiyama T."/>
            <person name="Sakayama H."/>
            <person name="Vries J.D."/>
            <person name="Buschmann H."/>
            <person name="Saint-Marcoux D."/>
            <person name="Ullrich K.K."/>
            <person name="Haas F.B."/>
            <person name="Vanderstraeten L."/>
            <person name="Becker D."/>
            <person name="Lang D."/>
            <person name="Vosolsobe S."/>
            <person name="Rombauts S."/>
            <person name="Wilhelmsson P.K.I."/>
            <person name="Janitza P."/>
            <person name="Kern R."/>
            <person name="Heyl A."/>
            <person name="Rumpler F."/>
            <person name="Villalobos L.I.A.C."/>
            <person name="Clay J.M."/>
            <person name="Skokan R."/>
            <person name="Toyoda A."/>
            <person name="Suzuki Y."/>
            <person name="Kagoshima H."/>
            <person name="Schijlen E."/>
            <person name="Tajeshwar N."/>
            <person name="Catarino B."/>
            <person name="Hetherington A.J."/>
            <person name="Saltykova A."/>
            <person name="Bonnot C."/>
            <person name="Breuninger H."/>
            <person name="Symeonidi A."/>
            <person name="Radhakrishnan G.V."/>
            <person name="Van Nieuwerburgh F."/>
            <person name="Deforce D."/>
            <person name="Chang C."/>
            <person name="Karol K.G."/>
            <person name="Hedrich R."/>
            <person name="Ulvskov P."/>
            <person name="Glockner G."/>
            <person name="Delwiche C.F."/>
            <person name="Petrasek J."/>
            <person name="Van de Peer Y."/>
            <person name="Friml J."/>
            <person name="Beilby M."/>
            <person name="Dolan L."/>
            <person name="Kohara Y."/>
            <person name="Sugano S."/>
            <person name="Fujiyama A."/>
            <person name="Delaux P.-M."/>
            <person name="Quint M."/>
            <person name="TheiBen G."/>
            <person name="Hagemann M."/>
            <person name="Harholt J."/>
            <person name="Dunand C."/>
            <person name="Zachgo S."/>
            <person name="Langdale J."/>
            <person name="Maumus F."/>
            <person name="Straeten D.V.D."/>
            <person name="Gould S.B."/>
            <person name="Rensing S.A."/>
        </authorList>
    </citation>
    <scope>NUCLEOTIDE SEQUENCE [LARGE SCALE GENOMIC DNA]</scope>
    <source>
        <strain evidence="1 2">S276</strain>
    </source>
</reference>
<gene>
    <name evidence="1" type="ORF">CBR_g406</name>
</gene>
<dbReference type="EMBL" id="BFEA01000008">
    <property type="protein sequence ID" value="GBG60075.1"/>
    <property type="molecule type" value="Genomic_DNA"/>
</dbReference>
<proteinExistence type="predicted"/>
<comment type="caution">
    <text evidence="1">The sequence shown here is derived from an EMBL/GenBank/DDBJ whole genome shotgun (WGS) entry which is preliminary data.</text>
</comment>
<name>A0A388JQK7_CHABU</name>
<keyword evidence="2" id="KW-1185">Reference proteome</keyword>
<accession>A0A388JQK7</accession>
<dbReference type="Gramene" id="GBG60075">
    <property type="protein sequence ID" value="GBG60075"/>
    <property type="gene ID" value="CBR_g406"/>
</dbReference>
<evidence type="ECO:0000313" key="1">
    <source>
        <dbReference type="EMBL" id="GBG60075.1"/>
    </source>
</evidence>
<dbReference type="Proteomes" id="UP000265515">
    <property type="component" value="Unassembled WGS sequence"/>
</dbReference>
<protein>
    <submittedName>
        <fullName evidence="1">Uncharacterized protein</fullName>
    </submittedName>
</protein>
<evidence type="ECO:0000313" key="2">
    <source>
        <dbReference type="Proteomes" id="UP000265515"/>
    </source>
</evidence>
<organism evidence="1 2">
    <name type="scientific">Chara braunii</name>
    <name type="common">Braun's stonewort</name>
    <dbReference type="NCBI Taxonomy" id="69332"/>
    <lineage>
        <taxon>Eukaryota</taxon>
        <taxon>Viridiplantae</taxon>
        <taxon>Streptophyta</taxon>
        <taxon>Charophyceae</taxon>
        <taxon>Charales</taxon>
        <taxon>Characeae</taxon>
        <taxon>Chara</taxon>
    </lineage>
</organism>